<keyword evidence="2" id="KW-1185">Reference proteome</keyword>
<sequence>MNKNFLLFASLSPLLISGCVSNNEIGSNTRDLLKTQYEYNYKWITIVEDEVIAFGQPKNPLPNIPEDSIVVAGQKYSYVITQGGAAFLALMNQLDTQYIQINRNLNFQTPSSDSNQFSGAIQFTYTPTNRTINPQELALLKKYGISNCSCNNIEELDDLKKLTFDIQLSGTIYPVANNIHSFKQLSKPYQIKIQNSQYIPEEKKTPLIEKIVFTPFAITFDIIALPVKALGIIYQP</sequence>
<evidence type="ECO:0000313" key="1">
    <source>
        <dbReference type="EMBL" id="ALH94531.1"/>
    </source>
</evidence>
<protein>
    <recommendedName>
        <fullName evidence="3">Lipoprotein</fullName>
    </recommendedName>
</protein>
<dbReference type="Proteomes" id="UP000064939">
    <property type="component" value="Chromosome"/>
</dbReference>
<reference evidence="1 2" key="1">
    <citation type="journal article" date="2015" name="Int. J. Syst. Evol. Microbiol.">
        <title>Acinetobacter equi sp. nov. isolated from horse faeces.</title>
        <authorList>
            <person name="Poppel M.T."/>
            <person name="Skiebe E."/>
            <person name="Laue M."/>
            <person name="Bergmann H."/>
            <person name="Ebersberger I."/>
            <person name="Garn T."/>
            <person name="Fruth A."/>
            <person name="Baumgardt S."/>
            <person name="Busse H.J."/>
            <person name="Wilharm G."/>
        </authorList>
    </citation>
    <scope>NUCLEOTIDE SEQUENCE [LARGE SCALE GENOMIC DNA]</scope>
    <source>
        <strain evidence="1 2">114</strain>
    </source>
</reference>
<dbReference type="RefSeq" id="WP_054580435.1">
    <property type="nucleotide sequence ID" value="NZ_CP012808.1"/>
</dbReference>
<organism evidence="1 2">
    <name type="scientific">Acinetobacter equi</name>
    <dbReference type="NCBI Taxonomy" id="1324350"/>
    <lineage>
        <taxon>Bacteria</taxon>
        <taxon>Pseudomonadati</taxon>
        <taxon>Pseudomonadota</taxon>
        <taxon>Gammaproteobacteria</taxon>
        <taxon>Moraxellales</taxon>
        <taxon>Moraxellaceae</taxon>
        <taxon>Acinetobacter</taxon>
    </lineage>
</organism>
<dbReference type="STRING" id="1324350.AOY20_02670"/>
<evidence type="ECO:0000313" key="2">
    <source>
        <dbReference type="Proteomes" id="UP000064939"/>
    </source>
</evidence>
<evidence type="ECO:0008006" key="3">
    <source>
        <dbReference type="Google" id="ProtNLM"/>
    </source>
</evidence>
<name>A0A0N7GXF0_9GAMM</name>
<accession>A0A0N7GXF0</accession>
<proteinExistence type="predicted"/>
<dbReference type="EMBL" id="CP012808">
    <property type="protein sequence ID" value="ALH94531.1"/>
    <property type="molecule type" value="Genomic_DNA"/>
</dbReference>
<dbReference type="PROSITE" id="PS51257">
    <property type="entry name" value="PROKAR_LIPOPROTEIN"/>
    <property type="match status" value="1"/>
</dbReference>
<dbReference type="OrthoDB" id="6656764at2"/>
<gene>
    <name evidence="1" type="ORF">AOY20_02670</name>
</gene>
<dbReference type="AlphaFoldDB" id="A0A0N7GXF0"/>
<dbReference type="KEGG" id="aei:AOY20_02670"/>